<keyword evidence="3" id="KW-1185">Reference proteome</keyword>
<evidence type="ECO:0008006" key="4">
    <source>
        <dbReference type="Google" id="ProtNLM"/>
    </source>
</evidence>
<protein>
    <recommendedName>
        <fullName evidence="4">Secretion system C-terminal sorting domain-containing protein</fullName>
    </recommendedName>
</protein>
<keyword evidence="1" id="KW-0732">Signal</keyword>
<gene>
    <name evidence="2" type="ORF">BSZ37_11075</name>
</gene>
<evidence type="ECO:0000313" key="2">
    <source>
        <dbReference type="EMBL" id="PAP76934.1"/>
    </source>
</evidence>
<feature type="chain" id="PRO_5012334518" description="Secretion system C-terminal sorting domain-containing protein" evidence="1">
    <location>
        <begin position="24"/>
        <end position="263"/>
    </location>
</feature>
<dbReference type="EMBL" id="MQWD01000001">
    <property type="protein sequence ID" value="PAP76934.1"/>
    <property type="molecule type" value="Genomic_DNA"/>
</dbReference>
<dbReference type="RefSeq" id="WP_179299579.1">
    <property type="nucleotide sequence ID" value="NZ_MQWD01000001.1"/>
</dbReference>
<sequence>MTVLLRTAATLGLALGFAAAPFAQVHVAPDDADEPGRVIVDEPSSLGFQVVDDQDPLSIQAARAPARRTEAAHAEPTWETDAEAVPGAVFVPAARVDVGPLEDGRDRALVRGAPAVAVTGELADGRLATFVPSREVAIVYTGPLRDGRPDGVRGTPVVSDDAPAVVPFGRARVETASPARFVVLPNPASTEAWVELVPAAPSRATITVFDVRGREVLTAFDGPVAPGSPSRVRLDLSPLSAGAYVVTVEIDGARVSETIQVVR</sequence>
<feature type="signal peptide" evidence="1">
    <location>
        <begin position="1"/>
        <end position="23"/>
    </location>
</feature>
<dbReference type="NCBIfam" id="TIGR04183">
    <property type="entry name" value="Por_Secre_tail"/>
    <property type="match status" value="1"/>
</dbReference>
<name>A0A271J1L4_9BACT</name>
<dbReference type="AlphaFoldDB" id="A0A271J1L4"/>
<dbReference type="InterPro" id="IPR026444">
    <property type="entry name" value="Secre_tail"/>
</dbReference>
<dbReference type="Proteomes" id="UP000216339">
    <property type="component" value="Unassembled WGS sequence"/>
</dbReference>
<accession>A0A271J1L4</accession>
<reference evidence="2 3" key="1">
    <citation type="submission" date="2016-11" db="EMBL/GenBank/DDBJ databases">
        <title>Study of marine rhodopsin-containing bacteria.</title>
        <authorList>
            <person name="Yoshizawa S."/>
            <person name="Kumagai Y."/>
            <person name="Kogure K."/>
        </authorList>
    </citation>
    <scope>NUCLEOTIDE SEQUENCE [LARGE SCALE GENOMIC DNA]</scope>
    <source>
        <strain evidence="2 3">SAORIC-28</strain>
    </source>
</reference>
<comment type="caution">
    <text evidence="2">The sequence shown here is derived from an EMBL/GenBank/DDBJ whole genome shotgun (WGS) entry which is preliminary data.</text>
</comment>
<evidence type="ECO:0000256" key="1">
    <source>
        <dbReference type="SAM" id="SignalP"/>
    </source>
</evidence>
<organism evidence="2 3">
    <name type="scientific">Rubrivirga marina</name>
    <dbReference type="NCBI Taxonomy" id="1196024"/>
    <lineage>
        <taxon>Bacteria</taxon>
        <taxon>Pseudomonadati</taxon>
        <taxon>Rhodothermota</taxon>
        <taxon>Rhodothermia</taxon>
        <taxon>Rhodothermales</taxon>
        <taxon>Rubricoccaceae</taxon>
        <taxon>Rubrivirga</taxon>
    </lineage>
</organism>
<evidence type="ECO:0000313" key="3">
    <source>
        <dbReference type="Proteomes" id="UP000216339"/>
    </source>
</evidence>
<proteinExistence type="predicted"/>